<proteinExistence type="predicted"/>
<dbReference type="AlphaFoldDB" id="A0A0A9A5D8"/>
<reference evidence="2" key="2">
    <citation type="journal article" date="2015" name="Data Brief">
        <title>Shoot transcriptome of the giant reed, Arundo donax.</title>
        <authorList>
            <person name="Barrero R.A."/>
            <person name="Guerrero F.D."/>
            <person name="Moolhuijzen P."/>
            <person name="Goolsby J.A."/>
            <person name="Tidwell J."/>
            <person name="Bellgard S.E."/>
            <person name="Bellgard M.I."/>
        </authorList>
    </citation>
    <scope>NUCLEOTIDE SEQUENCE</scope>
    <source>
        <tissue evidence="2">Shoot tissue taken approximately 20 cm above the soil surface</tissue>
    </source>
</reference>
<organism evidence="2">
    <name type="scientific">Arundo donax</name>
    <name type="common">Giant reed</name>
    <name type="synonym">Donax arundinaceus</name>
    <dbReference type="NCBI Taxonomy" id="35708"/>
    <lineage>
        <taxon>Eukaryota</taxon>
        <taxon>Viridiplantae</taxon>
        <taxon>Streptophyta</taxon>
        <taxon>Embryophyta</taxon>
        <taxon>Tracheophyta</taxon>
        <taxon>Spermatophyta</taxon>
        <taxon>Magnoliopsida</taxon>
        <taxon>Liliopsida</taxon>
        <taxon>Poales</taxon>
        <taxon>Poaceae</taxon>
        <taxon>PACMAD clade</taxon>
        <taxon>Arundinoideae</taxon>
        <taxon>Arundineae</taxon>
        <taxon>Arundo</taxon>
    </lineage>
</organism>
<accession>A0A0A9A5D8</accession>
<keyword evidence="1" id="KW-0472">Membrane</keyword>
<keyword evidence="1" id="KW-1133">Transmembrane helix</keyword>
<dbReference type="EMBL" id="GBRH01251564">
    <property type="protein sequence ID" value="JAD46331.1"/>
    <property type="molecule type" value="Transcribed_RNA"/>
</dbReference>
<sequence length="28" mass="3240">MNSISIWMLKIAGTDCASMILICWMFFL</sequence>
<evidence type="ECO:0000256" key="1">
    <source>
        <dbReference type="SAM" id="Phobius"/>
    </source>
</evidence>
<evidence type="ECO:0000313" key="2">
    <source>
        <dbReference type="EMBL" id="JAD46331.1"/>
    </source>
</evidence>
<keyword evidence="1" id="KW-0812">Transmembrane</keyword>
<reference evidence="2" key="1">
    <citation type="submission" date="2014-09" db="EMBL/GenBank/DDBJ databases">
        <authorList>
            <person name="Magalhaes I.L.F."/>
            <person name="Oliveira U."/>
            <person name="Santos F.R."/>
            <person name="Vidigal T.H.D.A."/>
            <person name="Brescovit A.D."/>
            <person name="Santos A.J."/>
        </authorList>
    </citation>
    <scope>NUCLEOTIDE SEQUENCE</scope>
    <source>
        <tissue evidence="2">Shoot tissue taken approximately 20 cm above the soil surface</tissue>
    </source>
</reference>
<feature type="transmembrane region" description="Helical" evidence="1">
    <location>
        <begin position="7"/>
        <end position="27"/>
    </location>
</feature>
<protein>
    <submittedName>
        <fullName evidence="2">Uncharacterized protein</fullName>
    </submittedName>
</protein>
<name>A0A0A9A5D8_ARUDO</name>